<evidence type="ECO:0000256" key="6">
    <source>
        <dbReference type="SAM" id="Phobius"/>
    </source>
</evidence>
<evidence type="ECO:0000256" key="2">
    <source>
        <dbReference type="ARBA" id="ARBA00006293"/>
    </source>
</evidence>
<keyword evidence="5 6" id="KW-0472">Membrane</keyword>
<feature type="domain" description="Reverse transcriptase zinc-binding" evidence="7">
    <location>
        <begin position="199"/>
        <end position="252"/>
    </location>
</feature>
<accession>A0A7N2MYQ0</accession>
<dbReference type="AlphaFoldDB" id="A0A7N2MYQ0"/>
<keyword evidence="3 6" id="KW-0812">Transmembrane</keyword>
<evidence type="ECO:0000313" key="8">
    <source>
        <dbReference type="EnsemblPlants" id="QL11p033686:mrna"/>
    </source>
</evidence>
<dbReference type="FunCoup" id="A0A7N2MYQ0">
    <property type="interactions" value="3789"/>
</dbReference>
<dbReference type="Gramene" id="QL11p033686:mrna">
    <property type="protein sequence ID" value="QL11p033686:mrna"/>
    <property type="gene ID" value="QL11p033686"/>
</dbReference>
<keyword evidence="4 6" id="KW-1133">Transmembrane helix</keyword>
<feature type="transmembrane region" description="Helical" evidence="6">
    <location>
        <begin position="418"/>
        <end position="437"/>
    </location>
</feature>
<feature type="transmembrane region" description="Helical" evidence="6">
    <location>
        <begin position="375"/>
        <end position="398"/>
    </location>
</feature>
<dbReference type="PANTHER" id="PTHR12841">
    <property type="entry name" value="PROTEIN UNC-50 HOMOLOG"/>
    <property type="match status" value="1"/>
</dbReference>
<dbReference type="OMA" id="LELCHRT"/>
<evidence type="ECO:0000256" key="5">
    <source>
        <dbReference type="ARBA" id="ARBA00023136"/>
    </source>
</evidence>
<dbReference type="GO" id="GO:0000139">
    <property type="term" value="C:Golgi membrane"/>
    <property type="evidence" value="ECO:0007669"/>
    <property type="project" value="TreeGrafter"/>
</dbReference>
<dbReference type="Pfam" id="PF05216">
    <property type="entry name" value="UNC-50"/>
    <property type="match status" value="2"/>
</dbReference>
<evidence type="ECO:0000256" key="4">
    <source>
        <dbReference type="ARBA" id="ARBA00022989"/>
    </source>
</evidence>
<dbReference type="EnsemblPlants" id="QL11p033686:mrna">
    <property type="protein sequence ID" value="QL11p033686:mrna"/>
    <property type="gene ID" value="QL11p033686"/>
</dbReference>
<dbReference type="Pfam" id="PF13966">
    <property type="entry name" value="zf-RVT"/>
    <property type="match status" value="1"/>
</dbReference>
<reference evidence="8" key="2">
    <citation type="submission" date="2021-01" db="UniProtKB">
        <authorList>
            <consortium name="EnsemblPlants"/>
        </authorList>
    </citation>
    <scope>IDENTIFICATION</scope>
</reference>
<name>A0A7N2MYQ0_QUELO</name>
<dbReference type="EMBL" id="LRBV02000011">
    <property type="status" value="NOT_ANNOTATED_CDS"/>
    <property type="molecule type" value="Genomic_DNA"/>
</dbReference>
<dbReference type="InterPro" id="IPR026960">
    <property type="entry name" value="RVT-Znf"/>
</dbReference>
<keyword evidence="9" id="KW-1185">Reference proteome</keyword>
<protein>
    <recommendedName>
        <fullName evidence="7">Reverse transcriptase zinc-binding domain-containing protein</fullName>
    </recommendedName>
</protein>
<feature type="transmembrane region" description="Helical" evidence="6">
    <location>
        <begin position="73"/>
        <end position="93"/>
    </location>
</feature>
<evidence type="ECO:0000313" key="9">
    <source>
        <dbReference type="Proteomes" id="UP000594261"/>
    </source>
</evidence>
<evidence type="ECO:0000256" key="3">
    <source>
        <dbReference type="ARBA" id="ARBA00022692"/>
    </source>
</evidence>
<feature type="transmembrane region" description="Helical" evidence="6">
    <location>
        <begin position="100"/>
        <end position="127"/>
    </location>
</feature>
<dbReference type="InterPro" id="IPR007881">
    <property type="entry name" value="UNC-50"/>
</dbReference>
<comment type="similarity">
    <text evidence="2">Belongs to the unc-50 family.</text>
</comment>
<dbReference type="InParanoid" id="A0A7N2MYQ0"/>
<dbReference type="Proteomes" id="UP000594261">
    <property type="component" value="Chromosome 11"/>
</dbReference>
<proteinExistence type="inferred from homology"/>
<evidence type="ECO:0000259" key="7">
    <source>
        <dbReference type="Pfam" id="PF13966"/>
    </source>
</evidence>
<organism evidence="8 9">
    <name type="scientific">Quercus lobata</name>
    <name type="common">Valley oak</name>
    <dbReference type="NCBI Taxonomy" id="97700"/>
    <lineage>
        <taxon>Eukaryota</taxon>
        <taxon>Viridiplantae</taxon>
        <taxon>Streptophyta</taxon>
        <taxon>Embryophyta</taxon>
        <taxon>Tracheophyta</taxon>
        <taxon>Spermatophyta</taxon>
        <taxon>Magnoliopsida</taxon>
        <taxon>eudicotyledons</taxon>
        <taxon>Gunneridae</taxon>
        <taxon>Pentapetalae</taxon>
        <taxon>rosids</taxon>
        <taxon>fabids</taxon>
        <taxon>Fagales</taxon>
        <taxon>Fagaceae</taxon>
        <taxon>Quercus</taxon>
    </lineage>
</organism>
<reference evidence="8 9" key="1">
    <citation type="journal article" date="2016" name="G3 (Bethesda)">
        <title>First Draft Assembly and Annotation of the Genome of a California Endemic Oak Quercus lobata Nee (Fagaceae).</title>
        <authorList>
            <person name="Sork V.L."/>
            <person name="Fitz-Gibbon S.T."/>
            <person name="Puiu D."/>
            <person name="Crepeau M."/>
            <person name="Gugger P.F."/>
            <person name="Sherman R."/>
            <person name="Stevens K."/>
            <person name="Langley C.H."/>
            <person name="Pellegrini M."/>
            <person name="Salzberg S.L."/>
        </authorList>
    </citation>
    <scope>NUCLEOTIDE SEQUENCE [LARGE SCALE GENOMIC DNA]</scope>
    <source>
        <strain evidence="8 9">cv. SW786</strain>
    </source>
</reference>
<evidence type="ECO:0000256" key="1">
    <source>
        <dbReference type="ARBA" id="ARBA00004141"/>
    </source>
</evidence>
<sequence>MLPTVSKGRSQSSSSRANPMFPQYLRRIVKWQQMDIEYTFWQMLHLCTSPKVVYQHTKYHKQTKNQWARDDPAFVVICSFLLTVATLAYCAAYDHSAAHAVYVVISVLLFHFLVTGVVLATCCWIVWDVDCALLGSFSSEVLSPPVGDNDRVWSLRFHREFNDWELAASLSLLHFIQTRIPRGGGSDRLCWDLNSIGKFDTRSFYHKIRNAALSTFPWKGIWKVKVPKRVAFFMWTAAHGQILTLDNLMLRGRPLLFGIDWVMPSSVMDLLFSWYHWHGKHSSDIWDLVPDCLMWTERNQRSFEDEEKTVVQLLELCHRTLFDWFLTNSYLREEAPNSHVVEQRVEWLYAFDVHCNSFFPMFVLLYVIHYFLSPLLVAHGFIPILLSNLLYMVAGSYYHYLNFLGYDVLPFLERTTFFLYPIGAVIVLSPILILSGFNPSRYLMNMYFSQRL</sequence>
<dbReference type="PANTHER" id="PTHR12841:SF6">
    <property type="entry name" value="PROTEIN UNC-50 HOMOLOG"/>
    <property type="match status" value="1"/>
</dbReference>
<comment type="subcellular location">
    <subcellularLocation>
        <location evidence="1">Membrane</location>
        <topology evidence="1">Multi-pass membrane protein</topology>
    </subcellularLocation>
</comment>